<dbReference type="AlphaFoldDB" id="A0AAN8P9N4"/>
<feature type="compositionally biased region" description="Basic and acidic residues" evidence="1">
    <location>
        <begin position="55"/>
        <end position="71"/>
    </location>
</feature>
<feature type="compositionally biased region" description="Basic and acidic residues" evidence="1">
    <location>
        <begin position="111"/>
        <end position="127"/>
    </location>
</feature>
<feature type="compositionally biased region" description="Polar residues" evidence="1">
    <location>
        <begin position="45"/>
        <end position="54"/>
    </location>
</feature>
<sequence length="155" mass="17807">MTGSLCNAQITKVDLSKDLRDGLTNLLGSRSEQSSTSTSIERTSAQIFDPNQSKSKPESSRRQNFDLQRIREQRHRHRREEAIKISYRSPPRKRILISALDLPKINVGKWKINDKKVGRSAGDEGRTTSDGQEEEEEEEEEDDHDDDERVVNNEE</sequence>
<gene>
    <name evidence="2" type="ORF">RUM43_008671</name>
</gene>
<comment type="caution">
    <text evidence="2">The sequence shown here is derived from an EMBL/GenBank/DDBJ whole genome shotgun (WGS) entry which is preliminary data.</text>
</comment>
<protein>
    <submittedName>
        <fullName evidence="2">Uncharacterized protein</fullName>
    </submittedName>
</protein>
<dbReference type="EMBL" id="JAWJWE010000038">
    <property type="protein sequence ID" value="KAK6622828.1"/>
    <property type="molecule type" value="Genomic_DNA"/>
</dbReference>
<evidence type="ECO:0000313" key="3">
    <source>
        <dbReference type="Proteomes" id="UP001372834"/>
    </source>
</evidence>
<proteinExistence type="predicted"/>
<evidence type="ECO:0000313" key="2">
    <source>
        <dbReference type="EMBL" id="KAK6622828.1"/>
    </source>
</evidence>
<feature type="region of interest" description="Disordered" evidence="1">
    <location>
        <begin position="26"/>
        <end position="90"/>
    </location>
</feature>
<feature type="compositionally biased region" description="Acidic residues" evidence="1">
    <location>
        <begin position="131"/>
        <end position="146"/>
    </location>
</feature>
<dbReference type="Proteomes" id="UP001372834">
    <property type="component" value="Unassembled WGS sequence"/>
</dbReference>
<feature type="compositionally biased region" description="Low complexity" evidence="1">
    <location>
        <begin position="29"/>
        <end position="44"/>
    </location>
</feature>
<evidence type="ECO:0000256" key="1">
    <source>
        <dbReference type="SAM" id="MobiDB-lite"/>
    </source>
</evidence>
<reference evidence="2 3" key="1">
    <citation type="submission" date="2023-10" db="EMBL/GenBank/DDBJ databases">
        <title>Genomes of two closely related lineages of the louse Polyplax serrata with different host specificities.</title>
        <authorList>
            <person name="Martinu J."/>
            <person name="Tarabai H."/>
            <person name="Stefka J."/>
            <person name="Hypsa V."/>
        </authorList>
    </citation>
    <scope>NUCLEOTIDE SEQUENCE [LARGE SCALE GENOMIC DNA]</scope>
    <source>
        <strain evidence="2">HR10_N</strain>
    </source>
</reference>
<accession>A0AAN8P9N4</accession>
<name>A0AAN8P9N4_POLSC</name>
<feature type="region of interest" description="Disordered" evidence="1">
    <location>
        <begin position="111"/>
        <end position="155"/>
    </location>
</feature>
<organism evidence="2 3">
    <name type="scientific">Polyplax serrata</name>
    <name type="common">Common mouse louse</name>
    <dbReference type="NCBI Taxonomy" id="468196"/>
    <lineage>
        <taxon>Eukaryota</taxon>
        <taxon>Metazoa</taxon>
        <taxon>Ecdysozoa</taxon>
        <taxon>Arthropoda</taxon>
        <taxon>Hexapoda</taxon>
        <taxon>Insecta</taxon>
        <taxon>Pterygota</taxon>
        <taxon>Neoptera</taxon>
        <taxon>Paraneoptera</taxon>
        <taxon>Psocodea</taxon>
        <taxon>Troctomorpha</taxon>
        <taxon>Phthiraptera</taxon>
        <taxon>Anoplura</taxon>
        <taxon>Polyplacidae</taxon>
        <taxon>Polyplax</taxon>
    </lineage>
</organism>